<keyword evidence="2" id="KW-1185">Reference proteome</keyword>
<comment type="caution">
    <text evidence="1">The sequence shown here is derived from an EMBL/GenBank/DDBJ whole genome shotgun (WGS) entry which is preliminary data.</text>
</comment>
<proteinExistence type="predicted"/>
<reference evidence="1" key="1">
    <citation type="submission" date="2021-06" db="EMBL/GenBank/DDBJ databases">
        <title>Comparative genomics, transcriptomics and evolutionary studies reveal genomic signatures of adaptation to plant cell wall in hemibiotrophic fungi.</title>
        <authorList>
            <consortium name="DOE Joint Genome Institute"/>
            <person name="Baroncelli R."/>
            <person name="Diaz J.F."/>
            <person name="Benocci T."/>
            <person name="Peng M."/>
            <person name="Battaglia E."/>
            <person name="Haridas S."/>
            <person name="Andreopoulos W."/>
            <person name="Labutti K."/>
            <person name="Pangilinan J."/>
            <person name="Floch G.L."/>
            <person name="Makela M.R."/>
            <person name="Henrissat B."/>
            <person name="Grigoriev I.V."/>
            <person name="Crouch J.A."/>
            <person name="De Vries R.P."/>
            <person name="Sukno S.A."/>
            <person name="Thon M.R."/>
        </authorList>
    </citation>
    <scope>NUCLEOTIDE SEQUENCE</scope>
    <source>
        <strain evidence="1">CBS 193.32</strain>
    </source>
</reference>
<dbReference type="AlphaFoldDB" id="A0AAJ0EWY3"/>
<sequence>MKGGGRGACFPLLRGRKRLTVAPGTNHASFQATLRQGLGPTVAREGVYMDQPQKLGTRGAL</sequence>
<dbReference type="RefSeq" id="XP_060432970.1">
    <property type="nucleotide sequence ID" value="XM_060574280.1"/>
</dbReference>
<evidence type="ECO:0000313" key="1">
    <source>
        <dbReference type="EMBL" id="KAK1689275.1"/>
    </source>
</evidence>
<evidence type="ECO:0000313" key="2">
    <source>
        <dbReference type="Proteomes" id="UP001224890"/>
    </source>
</evidence>
<dbReference type="Proteomes" id="UP001224890">
    <property type="component" value="Unassembled WGS sequence"/>
</dbReference>
<gene>
    <name evidence="1" type="ORF">BDP55DRAFT_654784</name>
</gene>
<dbReference type="EMBL" id="JAHMHR010000009">
    <property type="protein sequence ID" value="KAK1689275.1"/>
    <property type="molecule type" value="Genomic_DNA"/>
</dbReference>
<dbReference type="GeneID" id="85458806"/>
<organism evidence="1 2">
    <name type="scientific">Colletotrichum godetiae</name>
    <dbReference type="NCBI Taxonomy" id="1209918"/>
    <lineage>
        <taxon>Eukaryota</taxon>
        <taxon>Fungi</taxon>
        <taxon>Dikarya</taxon>
        <taxon>Ascomycota</taxon>
        <taxon>Pezizomycotina</taxon>
        <taxon>Sordariomycetes</taxon>
        <taxon>Hypocreomycetidae</taxon>
        <taxon>Glomerellales</taxon>
        <taxon>Glomerellaceae</taxon>
        <taxon>Colletotrichum</taxon>
        <taxon>Colletotrichum acutatum species complex</taxon>
    </lineage>
</organism>
<name>A0AAJ0EWY3_9PEZI</name>
<protein>
    <submittedName>
        <fullName evidence="1">Uncharacterized protein</fullName>
    </submittedName>
</protein>
<accession>A0AAJ0EWY3</accession>